<evidence type="ECO:0000313" key="4">
    <source>
        <dbReference type="EMBL" id="SVB33101.1"/>
    </source>
</evidence>
<dbReference type="InterPro" id="IPR020103">
    <property type="entry name" value="PsdUridine_synth_cat_dom_sf"/>
</dbReference>
<accession>A0A382D5V3</accession>
<dbReference type="SUPFAM" id="SSF55120">
    <property type="entry name" value="Pseudouridine synthase"/>
    <property type="match status" value="1"/>
</dbReference>
<dbReference type="InterPro" id="IPR006145">
    <property type="entry name" value="PsdUridine_synth_RsuA/RluA"/>
</dbReference>
<proteinExistence type="inferred from homology"/>
<organism evidence="4">
    <name type="scientific">marine metagenome</name>
    <dbReference type="NCBI Taxonomy" id="408172"/>
    <lineage>
        <taxon>unclassified sequences</taxon>
        <taxon>metagenomes</taxon>
        <taxon>ecological metagenomes</taxon>
    </lineage>
</organism>
<dbReference type="InterPro" id="IPR006225">
    <property type="entry name" value="PsdUridine_synth_RluC/D"/>
</dbReference>
<dbReference type="SMART" id="SM00363">
    <property type="entry name" value="S4"/>
    <property type="match status" value="1"/>
</dbReference>
<name>A0A382D5V3_9ZZZZ</name>
<dbReference type="PANTHER" id="PTHR21600">
    <property type="entry name" value="MITOCHONDRIAL RNA PSEUDOURIDINE SYNTHASE"/>
    <property type="match status" value="1"/>
</dbReference>
<feature type="non-terminal residue" evidence="4">
    <location>
        <position position="1"/>
    </location>
</feature>
<gene>
    <name evidence="4" type="ORF">METZ01_LOCUS185955</name>
</gene>
<evidence type="ECO:0000256" key="1">
    <source>
        <dbReference type="ARBA" id="ARBA00010876"/>
    </source>
</evidence>
<dbReference type="PANTHER" id="PTHR21600:SF44">
    <property type="entry name" value="RIBOSOMAL LARGE SUBUNIT PSEUDOURIDINE SYNTHASE D"/>
    <property type="match status" value="1"/>
</dbReference>
<dbReference type="EMBL" id="UINC01037511">
    <property type="protein sequence ID" value="SVB33101.1"/>
    <property type="molecule type" value="Genomic_DNA"/>
</dbReference>
<reference evidence="4" key="1">
    <citation type="submission" date="2018-05" db="EMBL/GenBank/DDBJ databases">
        <authorList>
            <person name="Lanie J.A."/>
            <person name="Ng W.-L."/>
            <person name="Kazmierczak K.M."/>
            <person name="Andrzejewski T.M."/>
            <person name="Davidsen T.M."/>
            <person name="Wayne K.J."/>
            <person name="Tettelin H."/>
            <person name="Glass J.I."/>
            <person name="Rusch D."/>
            <person name="Podicherti R."/>
            <person name="Tsui H.-C.T."/>
            <person name="Winkler M.E."/>
        </authorList>
    </citation>
    <scope>NUCLEOTIDE SEQUENCE</scope>
</reference>
<dbReference type="SUPFAM" id="SSF55174">
    <property type="entry name" value="Alpha-L RNA-binding motif"/>
    <property type="match status" value="1"/>
</dbReference>
<dbReference type="Pfam" id="PF00849">
    <property type="entry name" value="PseudoU_synth_2"/>
    <property type="match status" value="1"/>
</dbReference>
<dbReference type="PROSITE" id="PS01129">
    <property type="entry name" value="PSI_RLU"/>
    <property type="match status" value="1"/>
</dbReference>
<dbReference type="Gene3D" id="3.10.290.10">
    <property type="entry name" value="RNA-binding S4 domain"/>
    <property type="match status" value="1"/>
</dbReference>
<dbReference type="AlphaFoldDB" id="A0A382D5V3"/>
<dbReference type="InterPro" id="IPR036986">
    <property type="entry name" value="S4_RNA-bd_sf"/>
</dbReference>
<evidence type="ECO:0000259" key="3">
    <source>
        <dbReference type="SMART" id="SM00363"/>
    </source>
</evidence>
<dbReference type="GO" id="GO:0009982">
    <property type="term" value="F:pseudouridine synthase activity"/>
    <property type="evidence" value="ECO:0007669"/>
    <property type="project" value="InterPro"/>
</dbReference>
<dbReference type="InterPro" id="IPR006224">
    <property type="entry name" value="PsdUridine_synth_RluA-like_CS"/>
</dbReference>
<evidence type="ECO:0000256" key="2">
    <source>
        <dbReference type="ARBA" id="ARBA00023235"/>
    </source>
</evidence>
<dbReference type="InterPro" id="IPR002942">
    <property type="entry name" value="S4_RNA-bd"/>
</dbReference>
<dbReference type="InterPro" id="IPR050188">
    <property type="entry name" value="RluA_PseudoU_synthase"/>
</dbReference>
<dbReference type="PROSITE" id="PS50889">
    <property type="entry name" value="S4"/>
    <property type="match status" value="1"/>
</dbReference>
<dbReference type="Gene3D" id="3.30.2350.10">
    <property type="entry name" value="Pseudouridine synthase"/>
    <property type="match status" value="1"/>
</dbReference>
<sequence length="304" mass="33516">VEISQPKVRLDKFLQKKFSDISRGTFQRLIQDGNVLVDGKTTKTTHHPKACEEIMITWPNPQPSEVLSENIPLEVLFEDEYLLVINKPPGIVVHPAAGHTHGTLVNALLHHCAGELSGVGGVARPGIIHRLDKDTSGCLVVAKHDSAHLGLSAQFAKREITKIYQALVCGQPQKEQITVKAPIGRHPVHRKKMAIVENGRSAHTDFLTLEILNESALVEAKLHTGRTHQIRVHLQHLGYPLIGDKVYGGRPARVFSQTTGYNATRQMLHASELGFTHPHSGETILAKAPLPADLIDAMNYLKIR</sequence>
<keyword evidence="2" id="KW-0413">Isomerase</keyword>
<dbReference type="CDD" id="cd00165">
    <property type="entry name" value="S4"/>
    <property type="match status" value="1"/>
</dbReference>
<dbReference type="CDD" id="cd02869">
    <property type="entry name" value="PseudoU_synth_RluA_like"/>
    <property type="match status" value="1"/>
</dbReference>
<comment type="similarity">
    <text evidence="1">Belongs to the pseudouridine synthase RluA family.</text>
</comment>
<feature type="domain" description="RNA-binding S4" evidence="3">
    <location>
        <begin position="8"/>
        <end position="72"/>
    </location>
</feature>
<protein>
    <recommendedName>
        <fullName evidence="3">RNA-binding S4 domain-containing protein</fullName>
    </recommendedName>
</protein>
<dbReference type="NCBIfam" id="TIGR00005">
    <property type="entry name" value="rluA_subfam"/>
    <property type="match status" value="1"/>
</dbReference>
<dbReference type="GO" id="GO:0003723">
    <property type="term" value="F:RNA binding"/>
    <property type="evidence" value="ECO:0007669"/>
    <property type="project" value="InterPro"/>
</dbReference>
<dbReference type="GO" id="GO:0000455">
    <property type="term" value="P:enzyme-directed rRNA pseudouridine synthesis"/>
    <property type="evidence" value="ECO:0007669"/>
    <property type="project" value="TreeGrafter"/>
</dbReference>
<dbReference type="Pfam" id="PF01479">
    <property type="entry name" value="S4"/>
    <property type="match status" value="1"/>
</dbReference>